<dbReference type="InterPro" id="IPR027417">
    <property type="entry name" value="P-loop_NTPase"/>
</dbReference>
<protein>
    <submittedName>
        <fullName evidence="2">AAA family ATPase</fullName>
    </submittedName>
</protein>
<dbReference type="PANTHER" id="PTHR43581:SF2">
    <property type="entry name" value="EXCINUCLEASE ATPASE SUBUNIT"/>
    <property type="match status" value="1"/>
</dbReference>
<evidence type="ECO:0000313" key="2">
    <source>
        <dbReference type="EMBL" id="MCF5319023.1"/>
    </source>
</evidence>
<dbReference type="Pfam" id="PF20469">
    <property type="entry name" value="OLD-like_TOPRIM"/>
    <property type="match status" value="1"/>
</dbReference>
<dbReference type="Pfam" id="PF13304">
    <property type="entry name" value="AAA_21"/>
    <property type="match status" value="1"/>
</dbReference>
<dbReference type="Proteomes" id="UP000814078">
    <property type="component" value="Unassembled WGS sequence"/>
</dbReference>
<name>A0ABS9G1X4_9PSED</name>
<accession>A0ABS9G1X4</accession>
<dbReference type="PANTHER" id="PTHR43581">
    <property type="entry name" value="ATP/GTP PHOSPHATASE"/>
    <property type="match status" value="1"/>
</dbReference>
<dbReference type="SUPFAM" id="SSF52540">
    <property type="entry name" value="P-loop containing nucleoside triphosphate hydrolases"/>
    <property type="match status" value="1"/>
</dbReference>
<feature type="domain" description="AAA+ ATPase" evidence="1">
    <location>
        <begin position="39"/>
        <end position="323"/>
    </location>
</feature>
<comment type="caution">
    <text evidence="2">The sequence shown here is derived from an EMBL/GenBank/DDBJ whole genome shotgun (WGS) entry which is preliminary data.</text>
</comment>
<dbReference type="EMBL" id="WKCM01000017">
    <property type="protein sequence ID" value="MCF5319023.1"/>
    <property type="molecule type" value="Genomic_DNA"/>
</dbReference>
<dbReference type="InterPro" id="IPR003959">
    <property type="entry name" value="ATPase_AAA_core"/>
</dbReference>
<gene>
    <name evidence="2" type="ORF">GIW13_12040</name>
</gene>
<dbReference type="InterPro" id="IPR051396">
    <property type="entry name" value="Bact_Antivir_Def_Nuclease"/>
</dbReference>
<dbReference type="InterPro" id="IPR003593">
    <property type="entry name" value="AAA+_ATPase"/>
</dbReference>
<evidence type="ECO:0000259" key="1">
    <source>
        <dbReference type="SMART" id="SM00382"/>
    </source>
</evidence>
<dbReference type="Gene3D" id="3.40.50.300">
    <property type="entry name" value="P-loop containing nucleotide triphosphate hydrolases"/>
    <property type="match status" value="1"/>
</dbReference>
<reference evidence="2 3" key="1">
    <citation type="submission" date="2019-11" db="EMBL/GenBank/DDBJ databases">
        <title>Epiphytic Pseudomonas syringae from cherry orchards.</title>
        <authorList>
            <person name="Hulin M.T."/>
        </authorList>
    </citation>
    <scope>NUCLEOTIDE SEQUENCE [LARGE SCALE GENOMIC DNA]</scope>
    <source>
        <strain evidence="2 3">PA-5-11C</strain>
    </source>
</reference>
<proteinExistence type="predicted"/>
<keyword evidence="3" id="KW-1185">Reference proteome</keyword>
<organism evidence="2 3">
    <name type="scientific">Pseudomonas simiae</name>
    <dbReference type="NCBI Taxonomy" id="321846"/>
    <lineage>
        <taxon>Bacteria</taxon>
        <taxon>Pseudomonadati</taxon>
        <taxon>Pseudomonadota</taxon>
        <taxon>Gammaproteobacteria</taxon>
        <taxon>Pseudomonadales</taxon>
        <taxon>Pseudomonadaceae</taxon>
        <taxon>Pseudomonas</taxon>
    </lineage>
</organism>
<dbReference type="CDD" id="cd00267">
    <property type="entry name" value="ABC_ATPase"/>
    <property type="match status" value="1"/>
</dbReference>
<sequence>MVSFLCVTIMILKEILVLIEEARFYFGAAQGADPLVLDEPAVTIFVGPNNSGKSMVLREIAEFCSSGNTRRAILGGLKFRKHTTEEIDALLEAWTDHKRNQGEMDHADHVYLKFGAWRTQVYVPAFRGALQNPDENINEFARTYAARHMLTLDGPSRIGLTAGQNRGDLKDPKNTFARLITDDARRKALRDVLFDAFGLYLGMDISEGASIQLRYGNTPPPNERTVEDATLEWMRNARTIDQWSDGMKAFTGMLLELRAGDPKIMIIDEPEAFLHPTLAYKLGREIAHTAGQGDKQIFVSTHSSQFLMGAIQSGAKVNVVRLTYQQGSATARMLSNDDIRVMMQEPLLRSANALSGVFYEGVVVTEADADRAFYQEINERLLAAESGRGAPNTLFLNANGKDSVNKIVGPLRGLGIPVAVILDIDALNPETNFPVLLEATNYPKPHDSIKLERAGVWSDLISDDKKPKSDGGISLLNGAAKEKAENLFDRLDQYGLFVLRHGEVEHWLPGADVPRSKRWLRNIFEALGSDPKASNYIHPDDGDVWAYLDKVAAWIKDKARRGIPL</sequence>
<dbReference type="SMART" id="SM00382">
    <property type="entry name" value="AAA"/>
    <property type="match status" value="1"/>
</dbReference>
<evidence type="ECO:0000313" key="3">
    <source>
        <dbReference type="Proteomes" id="UP000814078"/>
    </source>
</evidence>
<dbReference type="InterPro" id="IPR034139">
    <property type="entry name" value="TOPRIM_OLD"/>
</dbReference>